<dbReference type="EMBL" id="JAPFFL010000005">
    <property type="protein sequence ID" value="KAJ6725101.1"/>
    <property type="molecule type" value="Genomic_DNA"/>
</dbReference>
<evidence type="ECO:0000313" key="2">
    <source>
        <dbReference type="EMBL" id="KAJ6725101.1"/>
    </source>
</evidence>
<protein>
    <submittedName>
        <fullName evidence="2">Uncharacterized protein</fullName>
    </submittedName>
</protein>
<accession>A0A9Q0U7Z1</accession>
<name>A0A9Q0U7Z1_SALVM</name>
<proteinExistence type="predicted"/>
<organism evidence="2 3">
    <name type="scientific">Salix viminalis</name>
    <name type="common">Common osier</name>
    <name type="synonym">Basket willow</name>
    <dbReference type="NCBI Taxonomy" id="40686"/>
    <lineage>
        <taxon>Eukaryota</taxon>
        <taxon>Viridiplantae</taxon>
        <taxon>Streptophyta</taxon>
        <taxon>Embryophyta</taxon>
        <taxon>Tracheophyta</taxon>
        <taxon>Spermatophyta</taxon>
        <taxon>Magnoliopsida</taxon>
        <taxon>eudicotyledons</taxon>
        <taxon>Gunneridae</taxon>
        <taxon>Pentapetalae</taxon>
        <taxon>rosids</taxon>
        <taxon>fabids</taxon>
        <taxon>Malpighiales</taxon>
        <taxon>Salicaceae</taxon>
        <taxon>Saliceae</taxon>
        <taxon>Salix</taxon>
    </lineage>
</organism>
<feature type="compositionally biased region" description="Basic and acidic residues" evidence="1">
    <location>
        <begin position="1"/>
        <end position="15"/>
    </location>
</feature>
<dbReference type="AlphaFoldDB" id="A0A9Q0U7Z1"/>
<reference evidence="2" key="1">
    <citation type="submission" date="2022-11" db="EMBL/GenBank/DDBJ databases">
        <authorList>
            <person name="Hyden B.L."/>
            <person name="Feng K."/>
            <person name="Yates T."/>
            <person name="Jawdy S."/>
            <person name="Smart L.B."/>
            <person name="Muchero W."/>
        </authorList>
    </citation>
    <scope>NUCLEOTIDE SEQUENCE</scope>
    <source>
        <tissue evidence="2">Shoot tip</tissue>
    </source>
</reference>
<keyword evidence="3" id="KW-1185">Reference proteome</keyword>
<evidence type="ECO:0000313" key="3">
    <source>
        <dbReference type="Proteomes" id="UP001151529"/>
    </source>
</evidence>
<reference evidence="2" key="2">
    <citation type="journal article" date="2023" name="Int. J. Mol. Sci.">
        <title>De Novo Assembly and Annotation of 11 Diverse Shrub Willow (Salix) Genomes Reveals Novel Gene Organization in Sex-Linked Regions.</title>
        <authorList>
            <person name="Hyden B."/>
            <person name="Feng K."/>
            <person name="Yates T.B."/>
            <person name="Jawdy S."/>
            <person name="Cereghino C."/>
            <person name="Smart L.B."/>
            <person name="Muchero W."/>
        </authorList>
    </citation>
    <scope>NUCLEOTIDE SEQUENCE [LARGE SCALE GENOMIC DNA]</scope>
    <source>
        <tissue evidence="2">Shoot tip</tissue>
    </source>
</reference>
<sequence>MKEKEEKEGLSREVFENAENEEDVEIRNNPTESMLPFGRVGVRKLIQRLGTRPDGRRMMTRWIRRCSSDGKHSVCQEK</sequence>
<evidence type="ECO:0000256" key="1">
    <source>
        <dbReference type="SAM" id="MobiDB-lite"/>
    </source>
</evidence>
<dbReference type="Proteomes" id="UP001151529">
    <property type="component" value="Chromosome 11"/>
</dbReference>
<gene>
    <name evidence="2" type="ORF">OIU85_022960</name>
</gene>
<feature type="region of interest" description="Disordered" evidence="1">
    <location>
        <begin position="1"/>
        <end position="35"/>
    </location>
</feature>
<comment type="caution">
    <text evidence="2">The sequence shown here is derived from an EMBL/GenBank/DDBJ whole genome shotgun (WGS) entry which is preliminary data.</text>
</comment>